<proteinExistence type="predicted"/>
<organism evidence="4 5">
    <name type="scientific">Gracilibacillus ureilyticus</name>
    <dbReference type="NCBI Taxonomy" id="531814"/>
    <lineage>
        <taxon>Bacteria</taxon>
        <taxon>Bacillati</taxon>
        <taxon>Bacillota</taxon>
        <taxon>Bacilli</taxon>
        <taxon>Bacillales</taxon>
        <taxon>Bacillaceae</taxon>
        <taxon>Gracilibacillus</taxon>
    </lineage>
</organism>
<feature type="coiled-coil region" evidence="1">
    <location>
        <begin position="144"/>
        <end position="171"/>
    </location>
</feature>
<dbReference type="AlphaFoldDB" id="A0A1H9V430"/>
<feature type="compositionally biased region" description="Acidic residues" evidence="2">
    <location>
        <begin position="174"/>
        <end position="187"/>
    </location>
</feature>
<evidence type="ECO:0000256" key="2">
    <source>
        <dbReference type="SAM" id="MobiDB-lite"/>
    </source>
</evidence>
<evidence type="ECO:0000259" key="3">
    <source>
        <dbReference type="Pfam" id="PF13643"/>
    </source>
</evidence>
<dbReference type="STRING" id="531814.SAMN04487944_12138"/>
<evidence type="ECO:0000313" key="4">
    <source>
        <dbReference type="EMBL" id="SES16475.1"/>
    </source>
</evidence>
<evidence type="ECO:0000256" key="1">
    <source>
        <dbReference type="SAM" id="Coils"/>
    </source>
</evidence>
<dbReference type="Proteomes" id="UP000199687">
    <property type="component" value="Unassembled WGS sequence"/>
</dbReference>
<dbReference type="RefSeq" id="WP_245711733.1">
    <property type="nucleotide sequence ID" value="NZ_FOGL01000021.1"/>
</dbReference>
<sequence length="367" mass="43004">MKKAQNQYYYHFLKDVSAELASIARELENSVFASPRTMLTHSRVFVEGVVQRVLQIENISDTDCDSLKDRLFLLKENDLVTEEQLTALHQIRKSGNEASHQTRAFRYVEALIAWEALYIVIKWFVEVYGSPSIKVPEYRDPAIEQERTYEIQELELRLKELEDRLVHRFQALTDTEEEADQPGDDDSPVSLPGETTIRRIHYKEQSLDIPYFLRDAFLLPQRFENSERFMIALGGEQQARIMSELPVNLEGISANVKRFHPNNEQVMFDDLVKFIQQEFTRKKITHERPGELFLFFRDEYIIMTERLAGIPLTDEHFSGFPNFLRQMQEDGMKYVSQLPQELLILAKYDRVGIGTVEKLFRQLQDKG</sequence>
<accession>A0A1H9V430</accession>
<dbReference type="Pfam" id="PF13643">
    <property type="entry name" value="DUF4145"/>
    <property type="match status" value="1"/>
</dbReference>
<name>A0A1H9V430_9BACI</name>
<evidence type="ECO:0000313" key="5">
    <source>
        <dbReference type="Proteomes" id="UP000199687"/>
    </source>
</evidence>
<feature type="domain" description="DUF4145" evidence="3">
    <location>
        <begin position="26"/>
        <end position="103"/>
    </location>
</feature>
<gene>
    <name evidence="4" type="ORF">SAMN04487944_12138</name>
</gene>
<keyword evidence="1" id="KW-0175">Coiled coil</keyword>
<keyword evidence="5" id="KW-1185">Reference proteome</keyword>
<reference evidence="4 5" key="1">
    <citation type="submission" date="2016-10" db="EMBL/GenBank/DDBJ databases">
        <authorList>
            <person name="de Groot N.N."/>
        </authorList>
    </citation>
    <scope>NUCLEOTIDE SEQUENCE [LARGE SCALE GENOMIC DNA]</scope>
    <source>
        <strain evidence="4 5">CGMCC 1.7727</strain>
    </source>
</reference>
<feature type="region of interest" description="Disordered" evidence="2">
    <location>
        <begin position="173"/>
        <end position="193"/>
    </location>
</feature>
<protein>
    <recommendedName>
        <fullName evidence="3">DUF4145 domain-containing protein</fullName>
    </recommendedName>
</protein>
<dbReference type="InterPro" id="IPR025285">
    <property type="entry name" value="DUF4145"/>
</dbReference>
<dbReference type="EMBL" id="FOGL01000021">
    <property type="protein sequence ID" value="SES16475.1"/>
    <property type="molecule type" value="Genomic_DNA"/>
</dbReference>